<evidence type="ECO:0000256" key="4">
    <source>
        <dbReference type="ARBA" id="ARBA00023002"/>
    </source>
</evidence>
<dbReference type="EMBL" id="CP029480">
    <property type="protein sequence ID" value="AWV99872.1"/>
    <property type="molecule type" value="Genomic_DNA"/>
</dbReference>
<name>A0A2Z4GEU7_9BACT</name>
<evidence type="ECO:0000256" key="6">
    <source>
        <dbReference type="ARBA" id="ARBA00023014"/>
    </source>
</evidence>
<dbReference type="CDD" id="cd00680">
    <property type="entry name" value="RHO_alpha_C"/>
    <property type="match status" value="1"/>
</dbReference>
<keyword evidence="5" id="KW-0408">Iron</keyword>
<accession>A0A2Z4GEU7</accession>
<dbReference type="Proteomes" id="UP000249873">
    <property type="component" value="Chromosome"/>
</dbReference>
<dbReference type="AlphaFoldDB" id="A0A2Z4GEU7"/>
<evidence type="ECO:0000256" key="1">
    <source>
        <dbReference type="ARBA" id="ARBA00001962"/>
    </source>
</evidence>
<dbReference type="Gene3D" id="3.90.380.10">
    <property type="entry name" value="Naphthalene 1,2-dioxygenase Alpha Subunit, Chain A, domain 1"/>
    <property type="match status" value="1"/>
</dbReference>
<evidence type="ECO:0000259" key="7">
    <source>
        <dbReference type="PROSITE" id="PS51296"/>
    </source>
</evidence>
<dbReference type="Gene3D" id="2.102.10.10">
    <property type="entry name" value="Rieske [2Fe-2S] iron-sulphur domain"/>
    <property type="match status" value="1"/>
</dbReference>
<evidence type="ECO:0000313" key="8">
    <source>
        <dbReference type="EMBL" id="AWV99872.1"/>
    </source>
</evidence>
<dbReference type="Pfam" id="PF00848">
    <property type="entry name" value="Ring_hydroxyl_A"/>
    <property type="match status" value="1"/>
</dbReference>
<dbReference type="InterPro" id="IPR017941">
    <property type="entry name" value="Rieske_2Fe-2S"/>
</dbReference>
<evidence type="ECO:0000256" key="2">
    <source>
        <dbReference type="ARBA" id="ARBA00022714"/>
    </source>
</evidence>
<keyword evidence="3" id="KW-0479">Metal-binding</keyword>
<protein>
    <recommendedName>
        <fullName evidence="7">Rieske domain-containing protein</fullName>
    </recommendedName>
</protein>
<dbReference type="PROSITE" id="PS51296">
    <property type="entry name" value="RIESKE"/>
    <property type="match status" value="1"/>
</dbReference>
<dbReference type="OrthoDB" id="9800776at2"/>
<sequence>MSQFLSAIIPNEKYYEKSAFEQENQKVFQESWYYIGLTSSLAEKNDFITTDIGGKSVVIQNIKGVIKAFHNVCTHRFNKIKTERAGNGSLTCPYHGWSYNQDGIPFGIPLKKEFQGLDKESLQTLCLPEFKVDFCGKFVFVNVSNSEVSLEEFLGESAIKLKEISIMIGRKIEYHEIPNKANWKIVVENTLEGYHITNVHPTTFFKQGFTLKSEVDFEVQGQHTNMTLHLAESHKDDKKRAKFHKLLANRPFQPEGFFHQLVFPNLSIGSLFGITVYIGSIKSVSPDESVFAYELYETNLGEGELLSDAISEVVKFSSIEFTRTTLAEDKEICENVQKGMEQSNATKGVLNSSEIRIWEFQKSYMNLINK</sequence>
<reference evidence="8 9" key="1">
    <citation type="submission" date="2018-05" db="EMBL/GenBank/DDBJ databases">
        <title>Complete genome sequence of Arcticibacterium luteifluviistationis SM1504T, a cytophagaceae bacterium isolated from Arctic surface seawater.</title>
        <authorList>
            <person name="Li Y."/>
            <person name="Qin Q.-L."/>
        </authorList>
    </citation>
    <scope>NUCLEOTIDE SEQUENCE [LARGE SCALE GENOMIC DNA]</scope>
    <source>
        <strain evidence="8 9">SM1504</strain>
    </source>
</reference>
<dbReference type="InterPro" id="IPR015879">
    <property type="entry name" value="Ring_hydroxy_dOase_asu_C_dom"/>
</dbReference>
<dbReference type="KEGG" id="als:DJ013_17505"/>
<dbReference type="Pfam" id="PF00355">
    <property type="entry name" value="Rieske"/>
    <property type="match status" value="1"/>
</dbReference>
<keyword evidence="9" id="KW-1185">Reference proteome</keyword>
<dbReference type="RefSeq" id="WP_111373240.1">
    <property type="nucleotide sequence ID" value="NZ_CP029480.1"/>
</dbReference>
<dbReference type="InterPro" id="IPR036922">
    <property type="entry name" value="Rieske_2Fe-2S_sf"/>
</dbReference>
<dbReference type="PANTHER" id="PTHR43756">
    <property type="entry name" value="CHOLINE MONOOXYGENASE, CHLOROPLASTIC"/>
    <property type="match status" value="1"/>
</dbReference>
<organism evidence="8 9">
    <name type="scientific">Arcticibacterium luteifluviistationis</name>
    <dbReference type="NCBI Taxonomy" id="1784714"/>
    <lineage>
        <taxon>Bacteria</taxon>
        <taxon>Pseudomonadati</taxon>
        <taxon>Bacteroidota</taxon>
        <taxon>Cytophagia</taxon>
        <taxon>Cytophagales</taxon>
        <taxon>Leadbetterellaceae</taxon>
        <taxon>Arcticibacterium</taxon>
    </lineage>
</organism>
<evidence type="ECO:0000256" key="5">
    <source>
        <dbReference type="ARBA" id="ARBA00023004"/>
    </source>
</evidence>
<evidence type="ECO:0000256" key="3">
    <source>
        <dbReference type="ARBA" id="ARBA00022723"/>
    </source>
</evidence>
<dbReference type="GO" id="GO:0016491">
    <property type="term" value="F:oxidoreductase activity"/>
    <property type="evidence" value="ECO:0007669"/>
    <property type="project" value="UniProtKB-KW"/>
</dbReference>
<dbReference type="PANTHER" id="PTHR43756:SF5">
    <property type="entry name" value="CHOLINE MONOOXYGENASE, CHLOROPLASTIC"/>
    <property type="match status" value="1"/>
</dbReference>
<dbReference type="GO" id="GO:0005506">
    <property type="term" value="F:iron ion binding"/>
    <property type="evidence" value="ECO:0007669"/>
    <property type="project" value="InterPro"/>
</dbReference>
<comment type="cofactor">
    <cofactor evidence="1">
        <name>Fe cation</name>
        <dbReference type="ChEBI" id="CHEBI:24875"/>
    </cofactor>
</comment>
<keyword evidence="2" id="KW-0001">2Fe-2S</keyword>
<evidence type="ECO:0000313" key="9">
    <source>
        <dbReference type="Proteomes" id="UP000249873"/>
    </source>
</evidence>
<dbReference type="PRINTS" id="PR00090">
    <property type="entry name" value="RNGDIOXGNASE"/>
</dbReference>
<dbReference type="GO" id="GO:0051537">
    <property type="term" value="F:2 iron, 2 sulfur cluster binding"/>
    <property type="evidence" value="ECO:0007669"/>
    <property type="project" value="UniProtKB-KW"/>
</dbReference>
<dbReference type="CDD" id="cd03469">
    <property type="entry name" value="Rieske_RO_Alpha_N"/>
    <property type="match status" value="1"/>
</dbReference>
<keyword evidence="6" id="KW-0411">Iron-sulfur</keyword>
<keyword evidence="4" id="KW-0560">Oxidoreductase</keyword>
<dbReference type="InterPro" id="IPR001663">
    <property type="entry name" value="Rng_hydr_dOase-A"/>
</dbReference>
<gene>
    <name evidence="8" type="ORF">DJ013_17505</name>
</gene>
<proteinExistence type="predicted"/>
<dbReference type="SUPFAM" id="SSF50022">
    <property type="entry name" value="ISP domain"/>
    <property type="match status" value="1"/>
</dbReference>
<dbReference type="SUPFAM" id="SSF55961">
    <property type="entry name" value="Bet v1-like"/>
    <property type="match status" value="1"/>
</dbReference>
<feature type="domain" description="Rieske" evidence="7">
    <location>
        <begin position="32"/>
        <end position="141"/>
    </location>
</feature>